<name>A0A813SB22_9BILA</name>
<feature type="coiled-coil region" evidence="2">
    <location>
        <begin position="368"/>
        <end position="395"/>
    </location>
</feature>
<dbReference type="OrthoDB" id="10251809at2759"/>
<dbReference type="InterPro" id="IPR013594">
    <property type="entry name" value="Dynein_heavy_tail"/>
</dbReference>
<evidence type="ECO:0000259" key="3">
    <source>
        <dbReference type="Pfam" id="PF08385"/>
    </source>
</evidence>
<dbReference type="GO" id="GO:0005858">
    <property type="term" value="C:axonemal dynein complex"/>
    <property type="evidence" value="ECO:0007669"/>
    <property type="project" value="TreeGrafter"/>
</dbReference>
<dbReference type="GO" id="GO:0045505">
    <property type="term" value="F:dynein intermediate chain binding"/>
    <property type="evidence" value="ECO:0007669"/>
    <property type="project" value="InterPro"/>
</dbReference>
<dbReference type="EMBL" id="CAJNOC010000738">
    <property type="protein sequence ID" value="CAF0797852.1"/>
    <property type="molecule type" value="Genomic_DNA"/>
</dbReference>
<dbReference type="GO" id="GO:0051959">
    <property type="term" value="F:dynein light intermediate chain binding"/>
    <property type="evidence" value="ECO:0007669"/>
    <property type="project" value="InterPro"/>
</dbReference>
<comment type="caution">
    <text evidence="4">The sequence shown here is derived from an EMBL/GenBank/DDBJ whole genome shotgun (WGS) entry which is preliminary data.</text>
</comment>
<dbReference type="InterPro" id="IPR026983">
    <property type="entry name" value="DHC"/>
</dbReference>
<dbReference type="PANTHER" id="PTHR46532">
    <property type="entry name" value="MALE FERTILITY FACTOR KL5"/>
    <property type="match status" value="1"/>
</dbReference>
<feature type="domain" description="Dynein heavy chain tail" evidence="3">
    <location>
        <begin position="176"/>
        <end position="790"/>
    </location>
</feature>
<sequence>MEFDPRYQWLEKRIASSLNPKREALVNLVENEDNKLIIMEFLNNEDVKQLYIYAKSPTQMTALRNCTTETNSEKGIFFLKISNTSKLTPETMNNQVVYFESSNRIFEHMDLMTREVFMPLLCLEDNSDKLMDLMHRIISQIAVAQSQIEDSVSLPLPALSVLATAATNPNRRLTVLHILETTLINWQKLIKNTLKQQPEISNTKQNFYTKDEIQLWTSCINKLNNLIVQLDAPHVKDILANLENNNSAYLQPFNSIRIEIKSAIKSAEINLRYISTLTPWVHKIKMANLVEESQYLFTGLFHTLLLIWQNSKYYHSKERFAHMLSFLSNEIVSVSKDVVGNNILQDPLRSYSKFKEALRICAMFRGTYLDFKEKADALNAKFHKLEKKIDFNEKDLWWVQLYSGNRQNVDEDDDFEVMRENSPWPKRNHACFYYLNVFMERCNDVLELVQTMRHFQILSKTVSIGGSDNKNMDILAQEIHAKYEKAISAFQANVKDVMNFDNQDKNFEISFFNLRTTIKELERELSKILDVSIKHCTTISSKLRLLEVFEGVHERDVIQTHLSMEYIWLMNEMLKEFANVKQLSQNADKIQTIMPSIVNKLFWYHGLEQRIKVPMEKFSHLYPNLLQGDLGYNLRETYKSTIEIIDKNRKEAIKKWESSITQSLTDKLQQTVLKNSSLEELLVKRPSSLDVNFDFELEKLLKEIHYLKMPPFNLDLTNVLKDKFSNLRDENKLRLYATRVRSIVDKYNLIMKNLQNEEIPLFEQRLNRIDTIVEQGILNITWNTVEIPDYIESAHSVICTDVYQNLELCQSNAKEIYSIVNDWCEFKSDVFIQRDLTLSHSAKDLEESQMVLHTTFKKGITRGGNRIHALISSTLEAVGISEASPGWQEYLNFMNEIIFNGFRISSLTSLKNMFYSMSDPEHLKTPFVCINLELIDSKLLFNPPLDENSHVKNLQEILFDFINTFISRGSYMQVLGKNRNNFDQMVARDEAIFEVVNKINNSIEKACNECKKIFDYFNAFSFLWTADIHETFVNFLKGTASLSRAKNPRPPSKNFMSNRNVAKYHYTSVGQTQNSIMKFEKNTGGKHVLAKSMCEKDLGIFIKHDMKRDVQVRHSESRANRILGMIKMFMMFMSLKKFKEGRQDWPNS</sequence>
<dbReference type="AlphaFoldDB" id="A0A813SB22"/>
<keyword evidence="5" id="KW-1185">Reference proteome</keyword>
<accession>A0A813SB22</accession>
<protein>
    <recommendedName>
        <fullName evidence="3">Dynein heavy chain tail domain-containing protein</fullName>
    </recommendedName>
</protein>
<evidence type="ECO:0000313" key="5">
    <source>
        <dbReference type="Proteomes" id="UP000663879"/>
    </source>
</evidence>
<organism evidence="4 5">
    <name type="scientific">Brachionus calyciflorus</name>
    <dbReference type="NCBI Taxonomy" id="104777"/>
    <lineage>
        <taxon>Eukaryota</taxon>
        <taxon>Metazoa</taxon>
        <taxon>Spiralia</taxon>
        <taxon>Gnathifera</taxon>
        <taxon>Rotifera</taxon>
        <taxon>Eurotatoria</taxon>
        <taxon>Monogononta</taxon>
        <taxon>Pseudotrocha</taxon>
        <taxon>Ploima</taxon>
        <taxon>Brachionidae</taxon>
        <taxon>Brachionus</taxon>
    </lineage>
</organism>
<gene>
    <name evidence="4" type="ORF">OXX778_LOCUS6308</name>
</gene>
<evidence type="ECO:0000256" key="1">
    <source>
        <dbReference type="ARBA" id="ARBA00008887"/>
    </source>
</evidence>
<dbReference type="Proteomes" id="UP000663879">
    <property type="component" value="Unassembled WGS sequence"/>
</dbReference>
<proteinExistence type="inferred from homology"/>
<evidence type="ECO:0000313" key="4">
    <source>
        <dbReference type="EMBL" id="CAF0797852.1"/>
    </source>
</evidence>
<reference evidence="4" key="1">
    <citation type="submission" date="2021-02" db="EMBL/GenBank/DDBJ databases">
        <authorList>
            <person name="Nowell W R."/>
        </authorList>
    </citation>
    <scope>NUCLEOTIDE SEQUENCE</scope>
    <source>
        <strain evidence="4">Ploen Becks lab</strain>
    </source>
</reference>
<keyword evidence="2" id="KW-0175">Coiled coil</keyword>
<evidence type="ECO:0000256" key="2">
    <source>
        <dbReference type="SAM" id="Coils"/>
    </source>
</evidence>
<dbReference type="PANTHER" id="PTHR46532:SF4">
    <property type="entry name" value="AAA+ ATPASE DOMAIN-CONTAINING PROTEIN"/>
    <property type="match status" value="1"/>
</dbReference>
<dbReference type="GO" id="GO:0007018">
    <property type="term" value="P:microtubule-based movement"/>
    <property type="evidence" value="ECO:0007669"/>
    <property type="project" value="InterPro"/>
</dbReference>
<comment type="similarity">
    <text evidence="1">Belongs to the dynein heavy chain family.</text>
</comment>
<dbReference type="Pfam" id="PF08385">
    <property type="entry name" value="DHC_N1"/>
    <property type="match status" value="1"/>
</dbReference>